<accession>A0A2V1AW36</accession>
<dbReference type="STRING" id="45357.A0A2V1AW36"/>
<dbReference type="RefSeq" id="XP_025342031.1">
    <property type="nucleotide sequence ID" value="XM_025483816.1"/>
</dbReference>
<dbReference type="GeneID" id="37005389"/>
<dbReference type="OrthoDB" id="4085867at2759"/>
<comment type="caution">
    <text evidence="1">The sequence shown here is derived from an EMBL/GenBank/DDBJ whole genome shotgun (WGS) entry which is preliminary data.</text>
</comment>
<evidence type="ECO:0000313" key="2">
    <source>
        <dbReference type="Proteomes" id="UP000244309"/>
    </source>
</evidence>
<evidence type="ECO:0000313" key="1">
    <source>
        <dbReference type="EMBL" id="PVH21091.1"/>
    </source>
</evidence>
<proteinExistence type="predicted"/>
<keyword evidence="2" id="KW-1185">Reference proteome</keyword>
<sequence>MPPLKFSKSEEYLKIDPNAEAEILDAYAETLDDANVEDIYLKHLPIIFQKLHIPHCFTRDIDNCVQWFYDTQFYGTTGDSNKARASKSLLQQLTLSRTHKGELEVSDVVDIDKLIIFGNRLVKFRDHFPEIKKAWRLFIEASGEGKKSNDSELLDAVLTLKDLQRVKGVLGLDDVSDSILIDMLGCGTTTLDGQVLNYDANASGLAVGIKDFAEILGQIGQLE</sequence>
<dbReference type="VEuPathDB" id="FungiDB:CXQ85_000056"/>
<gene>
    <name evidence="1" type="ORF">CXQ85_000056</name>
</gene>
<dbReference type="Proteomes" id="UP000244309">
    <property type="component" value="Unassembled WGS sequence"/>
</dbReference>
<reference evidence="1 2" key="1">
    <citation type="submission" date="2017-12" db="EMBL/GenBank/DDBJ databases">
        <title>Genome Sequence of a Multidrug-Resistant Candida haemulonii Isolate from a Patient with Chronic Leg Ulcers in Israel.</title>
        <authorList>
            <person name="Chow N.A."/>
            <person name="Gade L."/>
            <person name="Batra D."/>
            <person name="Rowe L.A."/>
            <person name="Ben-Ami R."/>
            <person name="Loparev V.N."/>
            <person name="Litvintseva A.P."/>
        </authorList>
    </citation>
    <scope>NUCLEOTIDE SEQUENCE [LARGE SCALE GENOMIC DNA]</scope>
    <source>
        <strain evidence="1 2">B11899</strain>
    </source>
</reference>
<organism evidence="1 2">
    <name type="scientific">Candidozyma haemuli</name>
    <dbReference type="NCBI Taxonomy" id="45357"/>
    <lineage>
        <taxon>Eukaryota</taxon>
        <taxon>Fungi</taxon>
        <taxon>Dikarya</taxon>
        <taxon>Ascomycota</taxon>
        <taxon>Saccharomycotina</taxon>
        <taxon>Pichiomycetes</taxon>
        <taxon>Metschnikowiaceae</taxon>
        <taxon>Candidozyma</taxon>
    </lineage>
</organism>
<name>A0A2V1AW36_9ASCO</name>
<dbReference type="EMBL" id="PKFO01000005">
    <property type="protein sequence ID" value="PVH21091.1"/>
    <property type="molecule type" value="Genomic_DNA"/>
</dbReference>
<dbReference type="Pfam" id="PF08730">
    <property type="entry name" value="Rad33"/>
    <property type="match status" value="1"/>
</dbReference>
<protein>
    <submittedName>
        <fullName evidence="1">Uncharacterized protein</fullName>
    </submittedName>
</protein>
<dbReference type="InterPro" id="IPR014841">
    <property type="entry name" value="Rad33"/>
</dbReference>
<dbReference type="AlphaFoldDB" id="A0A2V1AW36"/>